<reference evidence="1 2" key="1">
    <citation type="journal article" date="2011" name="J. Bacteriol.">
        <title>Complete genome sequence of the dog commensal and human pathogen Capnocytophaga canimorsus strain 5.</title>
        <authorList>
            <person name="Manfredi P."/>
            <person name="Pagni M."/>
            <person name="Cornelis G.R."/>
        </authorList>
    </citation>
    <scope>NUCLEOTIDE SEQUENCE [LARGE SCALE GENOMIC DNA]</scope>
    <source>
        <strain evidence="2">5</strain>
    </source>
</reference>
<dbReference type="Proteomes" id="UP000008895">
    <property type="component" value="Chromosome"/>
</dbReference>
<dbReference type="HOGENOM" id="CLU_1666210_0_0_10"/>
<dbReference type="KEGG" id="ccm:Ccan_10050"/>
<evidence type="ECO:0000313" key="1">
    <source>
        <dbReference type="EMBL" id="AEK23123.1"/>
    </source>
</evidence>
<gene>
    <name evidence="1" type="ordered locus">Ccan_10050</name>
</gene>
<accession>F9YV78</accession>
<evidence type="ECO:0008006" key="3">
    <source>
        <dbReference type="Google" id="ProtNLM"/>
    </source>
</evidence>
<protein>
    <recommendedName>
        <fullName evidence="3">Lipoprotein</fullName>
    </recommendedName>
</protein>
<dbReference type="EMBL" id="CP002113">
    <property type="protein sequence ID" value="AEK23123.1"/>
    <property type="molecule type" value="Genomic_DNA"/>
</dbReference>
<proteinExistence type="predicted"/>
<dbReference type="AlphaFoldDB" id="F9YV78"/>
<name>F9YV78_CAPCC</name>
<organism evidence="1 2">
    <name type="scientific">Capnocytophaga canimorsus (strain 5)</name>
    <dbReference type="NCBI Taxonomy" id="860228"/>
    <lineage>
        <taxon>Bacteria</taxon>
        <taxon>Pseudomonadati</taxon>
        <taxon>Bacteroidota</taxon>
        <taxon>Flavobacteriia</taxon>
        <taxon>Flavobacteriales</taxon>
        <taxon>Flavobacteriaceae</taxon>
        <taxon>Capnocytophaga</taxon>
    </lineage>
</organism>
<keyword evidence="2" id="KW-1185">Reference proteome</keyword>
<dbReference type="PROSITE" id="PS51257">
    <property type="entry name" value="PROKAR_LIPOPROTEIN"/>
    <property type="match status" value="1"/>
</dbReference>
<dbReference type="RefSeq" id="WP_013997113.1">
    <property type="nucleotide sequence ID" value="NC_015846.1"/>
</dbReference>
<sequence>MKNIIKNTVKIITFAAIFVSCSKSEEEVTTTSDTTTTTEIEKTSTQIELKVSSFTKGFDFNNVQIWVTDQSIYKNDIPLHPTNTLEKVAVSSEGKVTIDTEKYVGKMLYFNVFRVEGNKITLHPTPKTENNTTINKNTDGYSYKPERNVKATVTIIVR</sequence>
<evidence type="ECO:0000313" key="2">
    <source>
        <dbReference type="Proteomes" id="UP000008895"/>
    </source>
</evidence>